<evidence type="ECO:0000313" key="3">
    <source>
        <dbReference type="Proteomes" id="UP000054560"/>
    </source>
</evidence>
<sequence length="172" mass="18789">MVWPFASANVVDAKYQYFENADAVGVAKANVFLIHGLGEHIGVPQWQKILVPTLTTAGFNCALFDHQGHGRSQGHTTAYAHDFQNFVNDTKQFTEMIMAKESAEMKISTVILGHSVGGLIAFEVVRENPDLYDMAIINGVAFFIATELLTPTMNVLSTILSTIAPKMALADE</sequence>
<name>A0A0L0FKH4_9EUKA</name>
<dbReference type="InterPro" id="IPR029058">
    <property type="entry name" value="AB_hydrolase_fold"/>
</dbReference>
<keyword evidence="3" id="KW-1185">Reference proteome</keyword>
<dbReference type="InterPro" id="IPR022742">
    <property type="entry name" value="Hydrolase_4"/>
</dbReference>
<feature type="domain" description="Serine aminopeptidase S33" evidence="1">
    <location>
        <begin position="27"/>
        <end position="169"/>
    </location>
</feature>
<dbReference type="Pfam" id="PF12146">
    <property type="entry name" value="Hydrolase_4"/>
    <property type="match status" value="1"/>
</dbReference>
<reference evidence="2 3" key="1">
    <citation type="submission" date="2011-02" db="EMBL/GenBank/DDBJ databases">
        <title>The Genome Sequence of Sphaeroforma arctica JP610.</title>
        <authorList>
            <consortium name="The Broad Institute Genome Sequencing Platform"/>
            <person name="Russ C."/>
            <person name="Cuomo C."/>
            <person name="Young S.K."/>
            <person name="Zeng Q."/>
            <person name="Gargeya S."/>
            <person name="Alvarado L."/>
            <person name="Berlin A."/>
            <person name="Chapman S.B."/>
            <person name="Chen Z."/>
            <person name="Freedman E."/>
            <person name="Gellesch M."/>
            <person name="Goldberg J."/>
            <person name="Griggs A."/>
            <person name="Gujja S."/>
            <person name="Heilman E."/>
            <person name="Heiman D."/>
            <person name="Howarth C."/>
            <person name="Mehta T."/>
            <person name="Neiman D."/>
            <person name="Pearson M."/>
            <person name="Roberts A."/>
            <person name="Saif S."/>
            <person name="Shea T."/>
            <person name="Shenoy N."/>
            <person name="Sisk P."/>
            <person name="Stolte C."/>
            <person name="Sykes S."/>
            <person name="White J."/>
            <person name="Yandava C."/>
            <person name="Burger G."/>
            <person name="Gray M.W."/>
            <person name="Holland P.W.H."/>
            <person name="King N."/>
            <person name="Lang F.B.F."/>
            <person name="Roger A.J."/>
            <person name="Ruiz-Trillo I."/>
            <person name="Haas B."/>
            <person name="Nusbaum C."/>
            <person name="Birren B."/>
        </authorList>
    </citation>
    <scope>NUCLEOTIDE SEQUENCE [LARGE SCALE GENOMIC DNA]</scope>
    <source>
        <strain evidence="2 3">JP610</strain>
    </source>
</reference>
<feature type="non-terminal residue" evidence="2">
    <location>
        <position position="172"/>
    </location>
</feature>
<dbReference type="RefSeq" id="XP_014150425.1">
    <property type="nucleotide sequence ID" value="XM_014294950.1"/>
</dbReference>
<evidence type="ECO:0000259" key="1">
    <source>
        <dbReference type="Pfam" id="PF12146"/>
    </source>
</evidence>
<dbReference type="AlphaFoldDB" id="A0A0L0FKH4"/>
<accession>A0A0L0FKH4</accession>
<gene>
    <name evidence="2" type="ORF">SARC_10979</name>
</gene>
<dbReference type="InterPro" id="IPR051044">
    <property type="entry name" value="MAG_DAG_Lipase"/>
</dbReference>
<dbReference type="SUPFAM" id="SSF53474">
    <property type="entry name" value="alpha/beta-Hydrolases"/>
    <property type="match status" value="1"/>
</dbReference>
<dbReference type="EMBL" id="KQ243066">
    <property type="protein sequence ID" value="KNC76523.1"/>
    <property type="molecule type" value="Genomic_DNA"/>
</dbReference>
<dbReference type="GeneID" id="25911483"/>
<evidence type="ECO:0000313" key="2">
    <source>
        <dbReference type="EMBL" id="KNC76523.1"/>
    </source>
</evidence>
<dbReference type="OrthoDB" id="2498029at2759"/>
<organism evidence="2 3">
    <name type="scientific">Sphaeroforma arctica JP610</name>
    <dbReference type="NCBI Taxonomy" id="667725"/>
    <lineage>
        <taxon>Eukaryota</taxon>
        <taxon>Ichthyosporea</taxon>
        <taxon>Ichthyophonida</taxon>
        <taxon>Sphaeroforma</taxon>
    </lineage>
</organism>
<dbReference type="Proteomes" id="UP000054560">
    <property type="component" value="Unassembled WGS sequence"/>
</dbReference>
<dbReference type="eggNOG" id="KOG1455">
    <property type="taxonomic scope" value="Eukaryota"/>
</dbReference>
<dbReference type="Gene3D" id="3.40.50.1820">
    <property type="entry name" value="alpha/beta hydrolase"/>
    <property type="match status" value="1"/>
</dbReference>
<proteinExistence type="predicted"/>
<dbReference type="PANTHER" id="PTHR11614">
    <property type="entry name" value="PHOSPHOLIPASE-RELATED"/>
    <property type="match status" value="1"/>
</dbReference>
<dbReference type="STRING" id="667725.A0A0L0FKH4"/>
<protein>
    <recommendedName>
        <fullName evidence="1">Serine aminopeptidase S33 domain-containing protein</fullName>
    </recommendedName>
</protein>